<dbReference type="EMBL" id="CP000086">
    <property type="protein sequence ID" value="ABC37440.1"/>
    <property type="molecule type" value="Genomic_DNA"/>
</dbReference>
<sequence>MRDPARMRILRSAIANRLVILRASFPRAAMKRSTRWMSLVWLALVLNVLSPVIGYARAAANAHDAPFALELCSAAGARSIAIGSGGQTRQDDGSLAHVAHCVYCPGFAANVALGSSAPVLPGFVRAFAYASRVERPAVFFRRGVRIAQPRAPPETVPV</sequence>
<dbReference type="InterPro" id="IPR021333">
    <property type="entry name" value="DUF2946"/>
</dbReference>
<dbReference type="HOGENOM" id="CLU_137802_0_0_4"/>
<dbReference type="AlphaFoldDB" id="Q2SY63"/>
<protein>
    <recommendedName>
        <fullName evidence="3">DUF2946 domain-containing protein</fullName>
    </recommendedName>
</protein>
<dbReference type="Pfam" id="PF11162">
    <property type="entry name" value="DUF2946"/>
    <property type="match status" value="1"/>
</dbReference>
<dbReference type="Proteomes" id="UP000001930">
    <property type="component" value="Chromosome I"/>
</dbReference>
<proteinExistence type="predicted"/>
<organism evidence="1 2">
    <name type="scientific">Burkholderia thailandensis (strain ATCC 700388 / DSM 13276 / CCUG 48851 / CIP 106301 / E264)</name>
    <dbReference type="NCBI Taxonomy" id="271848"/>
    <lineage>
        <taxon>Bacteria</taxon>
        <taxon>Pseudomonadati</taxon>
        <taxon>Pseudomonadota</taxon>
        <taxon>Betaproteobacteria</taxon>
        <taxon>Burkholderiales</taxon>
        <taxon>Burkholderiaceae</taxon>
        <taxon>Burkholderia</taxon>
        <taxon>pseudomallei group</taxon>
    </lineage>
</organism>
<evidence type="ECO:0000313" key="2">
    <source>
        <dbReference type="Proteomes" id="UP000001930"/>
    </source>
</evidence>
<keyword evidence="2" id="KW-1185">Reference proteome</keyword>
<evidence type="ECO:0000313" key="1">
    <source>
        <dbReference type="EMBL" id="ABC37440.1"/>
    </source>
</evidence>
<gene>
    <name evidence="1" type="ordered locus">BTH_I1597</name>
</gene>
<dbReference type="KEGG" id="bte:BTH_I1597"/>
<reference evidence="1 2" key="1">
    <citation type="journal article" date="2005" name="BMC Genomics">
        <title>Bacterial genome adaptation to niches: divergence of the potential virulence genes in three Burkholderia species of different survival strategies.</title>
        <authorList>
            <person name="Kim H.S."/>
            <person name="Schell M.A."/>
            <person name="Yu Y."/>
            <person name="Ulrich R.L."/>
            <person name="Sarria S.H."/>
            <person name="Nierman W.C."/>
            <person name="DeShazer D."/>
        </authorList>
    </citation>
    <scope>NUCLEOTIDE SEQUENCE [LARGE SCALE GENOMIC DNA]</scope>
    <source>
        <strain evidence="2">ATCC 700388 / DSM 13276 / CCUG 48851 / CIP 106301 / E264</strain>
    </source>
</reference>
<accession>Q2SY63</accession>
<evidence type="ECO:0008006" key="3">
    <source>
        <dbReference type="Google" id="ProtNLM"/>
    </source>
</evidence>
<name>Q2SY63_BURTA</name>